<dbReference type="Gene3D" id="2.130.10.10">
    <property type="entry name" value="YVTN repeat-like/Quinoprotein amine dehydrogenase"/>
    <property type="match status" value="4"/>
</dbReference>
<dbReference type="HOGENOM" id="CLU_000288_6_16_1"/>
<feature type="repeat" description="WD" evidence="3">
    <location>
        <begin position="1132"/>
        <end position="1173"/>
    </location>
</feature>
<keyword evidence="1 3" id="KW-0853">WD repeat</keyword>
<evidence type="ECO:0000256" key="2">
    <source>
        <dbReference type="ARBA" id="ARBA00022737"/>
    </source>
</evidence>
<feature type="domain" description="Nephrocystin 3-like N-terminal" evidence="4">
    <location>
        <begin position="359"/>
        <end position="520"/>
    </location>
</feature>
<sequence length="1419" mass="157214">MNPQLDRDDYTIAWICALSLEVAAAIAILDKKHPRLSQDKGDNNAYQFGQIGSYNIVITCLPSGVYGNTEAAVAATELRRSFPSIKHGLIVGIGGGAPTLQDIRLGDIVVSVPGIKYGGVLQYDFGKTIQEGKFVQTGVLNKPPELFLKEISMLRSQYPSNSSHTIHDLNSIITDTLQNGSIPKDFARPHTDRDQLFQAHYDHPDENTPCDQCDPSMVVERASRAENQPYIHYGLIASGNQVMKHGITRDKLSKEKGVLCFEMEAAGLMDKLPSLVVRGICDYSDSHKNKIWQPYAALAAAAFAKVLILRLPQRVNEDYNRAQRYKIELPYADGAAFEDSADQYEPECLSGTRTDLLHKITEWVENPQGKCIFWMYGMAGTGKSTISRTVARSLQASSQLGASFFFKRGEAGRSSGALFFTTIALQLTNRFHSMIPSVRKVVELEPSISRKAFLEQFDKLIFQPLSELNFGSDTAKPVVVVLVDALDECESKKDIQVIIYLLAKFKDIKSIDMRIFLTSRPELPIRPMFEELPEEIHADLVLHEIPGVEHDISLFFRDELSKIVKRHRNLPLHWPGSENFQKLVDMATPLFIYAATLCRFIGDEDWDPREQIEMLTECRMSCEASKLEKTYFPILNQLIVDKYPAQRDRFVREFKEIVGTIINLASPLSIPSLARLLSVEEVTIQYRLTRLHSVINVPKDRQAVVRIFHLSFRDFLLDPSLEHASSLGTHASRFWIDEKKAHEIIFSKCIELISSSKGIKKDICGLKLPGTFRSDISNELIEQDLPPELQYACRYWGYHLKRSGNYISDHDQTHMFLEQHLLHWLEATSLLGDIFNTLNTINTLQSIVGAENSDSISKFIYDIKRFVLQNQGIIDKAPLQTYASSIIFTPKMSLVRKAFNPEKVAQWVCRLPRAQNEWDALLQTLEGHEHSVTAVAFSPNGRTLVSASDDKTVRLWDAGTGAPLQTLQKHTDRVTAVMFSSDNKVLASASDDKTIRLWDAGTGAPLQTLEHTDEVTAVAFSPNNDVLASVSNKTVRLWNADTRAPLQTLEHIDRVRAIVFSPDGRVLASASEDGTHGTVRLWDAGTGAPLQTLERTDRVRAVAFSPDGRVLASAPDKTVRLWDAGTGASLQTLEHVGRVRAVAFSPDGGVLASACGYGTVKLWGAGTGALLQTLEGHTDSIRAVAFSLDSRTLASASDDETIKLWDVGAEAPLQISEGHTEWVIAVTFSSDGRALASASDDKTIRLWDTGTGALLKTLEGHTDGVTAIAFSPDNKVLASASEDETVRLWDAEIGAPLQILKGHTAWTRTIVFSSDGKILASASEDKTVKLWDAGSGALLVTLEKSDIPHSFSLKKDHELRVEEEWLTRGGERLIWLPRSRRATCSASHGNMIACGHASGGLSLIGFKFDLLRSGAEGSL</sequence>
<evidence type="ECO:0000256" key="1">
    <source>
        <dbReference type="ARBA" id="ARBA00022574"/>
    </source>
</evidence>
<dbReference type="SUPFAM" id="SSF52540">
    <property type="entry name" value="P-loop containing nucleoside triphosphate hydrolases"/>
    <property type="match status" value="1"/>
</dbReference>
<dbReference type="InterPro" id="IPR019775">
    <property type="entry name" value="WD40_repeat_CS"/>
</dbReference>
<dbReference type="InterPro" id="IPR056884">
    <property type="entry name" value="NPHP3-like_N"/>
</dbReference>
<feature type="repeat" description="WD" evidence="3">
    <location>
        <begin position="1174"/>
        <end position="1215"/>
    </location>
</feature>
<dbReference type="STRING" id="756982.G1XNI6"/>
<gene>
    <name evidence="5" type="ORF">AOL_s00173g4</name>
</gene>
<dbReference type="InterPro" id="IPR001680">
    <property type="entry name" value="WD40_rpt"/>
</dbReference>
<evidence type="ECO:0000313" key="5">
    <source>
        <dbReference type="EMBL" id="EGX44903.1"/>
    </source>
</evidence>
<dbReference type="RefSeq" id="XP_011126048.1">
    <property type="nucleotide sequence ID" value="XM_011127746.1"/>
</dbReference>
<comment type="caution">
    <text evidence="5">The sequence shown here is derived from an EMBL/GenBank/DDBJ whole genome shotgun (WGS) entry which is preliminary data.</text>
</comment>
<keyword evidence="2" id="KW-0677">Repeat</keyword>
<dbReference type="PROSITE" id="PS50294">
    <property type="entry name" value="WD_REPEATS_REGION"/>
    <property type="match status" value="9"/>
</dbReference>
<dbReference type="PROSITE" id="PS00678">
    <property type="entry name" value="WD_REPEATS_1"/>
    <property type="match status" value="2"/>
</dbReference>
<dbReference type="InterPro" id="IPR035994">
    <property type="entry name" value="Nucleoside_phosphorylase_sf"/>
</dbReference>
<reference evidence="5 6" key="1">
    <citation type="journal article" date="2011" name="PLoS Pathog.">
        <title>Genomic and proteomic analyses of the fungus Arthrobotrys oligospora provide insights into nematode-trap formation.</title>
        <authorList>
            <person name="Yang J."/>
            <person name="Wang L."/>
            <person name="Ji X."/>
            <person name="Feng Y."/>
            <person name="Li X."/>
            <person name="Zou C."/>
            <person name="Xu J."/>
            <person name="Ren Y."/>
            <person name="Mi Q."/>
            <person name="Wu J."/>
            <person name="Liu S."/>
            <person name="Liu Y."/>
            <person name="Huang X."/>
            <person name="Wang H."/>
            <person name="Niu X."/>
            <person name="Li J."/>
            <person name="Liang L."/>
            <person name="Luo Y."/>
            <person name="Ji K."/>
            <person name="Zhou W."/>
            <person name="Yu Z."/>
            <person name="Li G."/>
            <person name="Liu Y."/>
            <person name="Li L."/>
            <person name="Qiao M."/>
            <person name="Feng L."/>
            <person name="Zhang K.-Q."/>
        </authorList>
    </citation>
    <scope>NUCLEOTIDE SEQUENCE [LARGE SCALE GENOMIC DNA]</scope>
    <source>
        <strain evidence="6">ATCC 24927 / CBS 115.81 / DSM 1491</strain>
    </source>
</reference>
<evidence type="ECO:0000313" key="6">
    <source>
        <dbReference type="Proteomes" id="UP000008784"/>
    </source>
</evidence>
<dbReference type="eggNOG" id="KOG0266">
    <property type="taxonomic scope" value="Eukaryota"/>
</dbReference>
<dbReference type="PROSITE" id="PS50082">
    <property type="entry name" value="WD_REPEATS_2"/>
    <property type="match status" value="10"/>
</dbReference>
<feature type="repeat" description="WD" evidence="3">
    <location>
        <begin position="1092"/>
        <end position="1132"/>
    </location>
</feature>
<dbReference type="InterPro" id="IPR015943">
    <property type="entry name" value="WD40/YVTN_repeat-like_dom_sf"/>
</dbReference>
<feature type="repeat" description="WD" evidence="3">
    <location>
        <begin position="925"/>
        <end position="966"/>
    </location>
</feature>
<feature type="repeat" description="WD" evidence="3">
    <location>
        <begin position="1048"/>
        <end position="1075"/>
    </location>
</feature>
<evidence type="ECO:0000259" key="4">
    <source>
        <dbReference type="Pfam" id="PF24883"/>
    </source>
</evidence>
<feature type="repeat" description="WD" evidence="3">
    <location>
        <begin position="1300"/>
        <end position="1341"/>
    </location>
</feature>
<protein>
    <recommendedName>
        <fullName evidence="4">Nephrocystin 3-like N-terminal domain-containing protein</fullName>
    </recommendedName>
</protein>
<dbReference type="GO" id="GO:0003824">
    <property type="term" value="F:catalytic activity"/>
    <property type="evidence" value="ECO:0007669"/>
    <property type="project" value="InterPro"/>
</dbReference>
<dbReference type="InterPro" id="IPR050349">
    <property type="entry name" value="WD_LIS1/nudF_dynein_reg"/>
</dbReference>
<dbReference type="Pfam" id="PF24883">
    <property type="entry name" value="NPHP3_N"/>
    <property type="match status" value="1"/>
</dbReference>
<keyword evidence="6" id="KW-1185">Reference proteome</keyword>
<dbReference type="InterPro" id="IPR027417">
    <property type="entry name" value="P-loop_NTPase"/>
</dbReference>
<feature type="repeat" description="WD" evidence="3">
    <location>
        <begin position="967"/>
        <end position="1008"/>
    </location>
</feature>
<dbReference type="PRINTS" id="PR00320">
    <property type="entry name" value="GPROTEINBRPT"/>
</dbReference>
<dbReference type="Pfam" id="PF00400">
    <property type="entry name" value="WD40"/>
    <property type="match status" value="10"/>
</dbReference>
<dbReference type="GeneID" id="22897358"/>
<feature type="repeat" description="WD" evidence="3">
    <location>
        <begin position="1216"/>
        <end position="1257"/>
    </location>
</feature>
<dbReference type="OMA" id="RIWINEQ"/>
<organism evidence="5 6">
    <name type="scientific">Arthrobotrys oligospora (strain ATCC 24927 / CBS 115.81 / DSM 1491)</name>
    <name type="common">Nematode-trapping fungus</name>
    <name type="synonym">Didymozoophaga oligospora</name>
    <dbReference type="NCBI Taxonomy" id="756982"/>
    <lineage>
        <taxon>Eukaryota</taxon>
        <taxon>Fungi</taxon>
        <taxon>Dikarya</taxon>
        <taxon>Ascomycota</taxon>
        <taxon>Pezizomycotina</taxon>
        <taxon>Orbiliomycetes</taxon>
        <taxon>Orbiliales</taxon>
        <taxon>Orbiliaceae</taxon>
        <taxon>Orbilia</taxon>
        <taxon>Orbilia oligospora</taxon>
    </lineage>
</organism>
<dbReference type="SUPFAM" id="SSF53167">
    <property type="entry name" value="Purine and uridine phosphorylases"/>
    <property type="match status" value="1"/>
</dbReference>
<dbReference type="EMBL" id="ADOT01000263">
    <property type="protein sequence ID" value="EGX44903.1"/>
    <property type="molecule type" value="Genomic_DNA"/>
</dbReference>
<name>G1XNI6_ARTOA</name>
<proteinExistence type="predicted"/>
<dbReference type="SMART" id="SM00320">
    <property type="entry name" value="WD40"/>
    <property type="match status" value="10"/>
</dbReference>
<dbReference type="PANTHER" id="PTHR44129">
    <property type="entry name" value="WD REPEAT-CONTAINING PROTEIN POP1"/>
    <property type="match status" value="1"/>
</dbReference>
<dbReference type="SUPFAM" id="SSF50978">
    <property type="entry name" value="WD40 repeat-like"/>
    <property type="match status" value="2"/>
</dbReference>
<dbReference type="CDD" id="cd00200">
    <property type="entry name" value="WD40"/>
    <property type="match status" value="1"/>
</dbReference>
<dbReference type="OrthoDB" id="674604at2759"/>
<dbReference type="Gene3D" id="3.40.50.1580">
    <property type="entry name" value="Nucleoside phosphorylase domain"/>
    <property type="match status" value="1"/>
</dbReference>
<feature type="repeat" description="WD" evidence="3">
    <location>
        <begin position="1008"/>
        <end position="1048"/>
    </location>
</feature>
<dbReference type="InParanoid" id="G1XNI6"/>
<feature type="repeat" description="WD" evidence="3">
    <location>
        <begin position="1258"/>
        <end position="1299"/>
    </location>
</feature>
<dbReference type="InterPro" id="IPR020472">
    <property type="entry name" value="WD40_PAC1"/>
</dbReference>
<dbReference type="Gene3D" id="3.40.50.300">
    <property type="entry name" value="P-loop containing nucleotide triphosphate hydrolases"/>
    <property type="match status" value="1"/>
</dbReference>
<accession>G1XNI6</accession>
<dbReference type="GO" id="GO:0009116">
    <property type="term" value="P:nucleoside metabolic process"/>
    <property type="evidence" value="ECO:0007669"/>
    <property type="project" value="InterPro"/>
</dbReference>
<dbReference type="InterPro" id="IPR036322">
    <property type="entry name" value="WD40_repeat_dom_sf"/>
</dbReference>
<dbReference type="Proteomes" id="UP000008784">
    <property type="component" value="Unassembled WGS sequence"/>
</dbReference>
<evidence type="ECO:0000256" key="3">
    <source>
        <dbReference type="PROSITE-ProRule" id="PRU00221"/>
    </source>
</evidence>